<comment type="cofactor">
    <cofactor evidence="6">
        <name>Zn(2+)</name>
        <dbReference type="ChEBI" id="CHEBI:29105"/>
    </cofactor>
    <text evidence="6">Binds 1 zinc ion.</text>
</comment>
<dbReference type="OrthoDB" id="9766487at2"/>
<evidence type="ECO:0000259" key="8">
    <source>
        <dbReference type="Pfam" id="PF08439"/>
    </source>
</evidence>
<dbReference type="GO" id="GO:0006518">
    <property type="term" value="P:peptide metabolic process"/>
    <property type="evidence" value="ECO:0007669"/>
    <property type="project" value="TreeGrafter"/>
</dbReference>
<comment type="function">
    <text evidence="6">Has oligopeptidase activity and degrades a variety of small bioactive peptides.</text>
</comment>
<evidence type="ECO:0000313" key="10">
    <source>
        <dbReference type="Proteomes" id="UP000033695"/>
    </source>
</evidence>
<keyword evidence="5 6" id="KW-0482">Metalloprotease</keyword>
<accession>A0A0F4KYL7</accession>
<evidence type="ECO:0000256" key="5">
    <source>
        <dbReference type="ARBA" id="ARBA00023049"/>
    </source>
</evidence>
<evidence type="ECO:0000259" key="7">
    <source>
        <dbReference type="Pfam" id="PF01432"/>
    </source>
</evidence>
<dbReference type="InterPro" id="IPR013647">
    <property type="entry name" value="OligopepF_N_dom"/>
</dbReference>
<dbReference type="GO" id="GO:0046872">
    <property type="term" value="F:metal ion binding"/>
    <property type="evidence" value="ECO:0007669"/>
    <property type="project" value="UniProtKB-UniRule"/>
</dbReference>
<dbReference type="EC" id="3.4.24.-" evidence="6"/>
<name>A0A0F4KYL7_9LACO</name>
<dbReference type="Gene3D" id="1.10.287.830">
    <property type="entry name" value="putative peptidase helix hairpin domain like"/>
    <property type="match status" value="1"/>
</dbReference>
<dbReference type="NCBIfam" id="TIGR00181">
    <property type="entry name" value="pepF"/>
    <property type="match status" value="1"/>
</dbReference>
<dbReference type="InterPro" id="IPR045090">
    <property type="entry name" value="Pept_M3A_M3B"/>
</dbReference>
<evidence type="ECO:0000256" key="4">
    <source>
        <dbReference type="ARBA" id="ARBA00022833"/>
    </source>
</evidence>
<feature type="domain" description="Oligopeptidase F N-terminal" evidence="8">
    <location>
        <begin position="117"/>
        <end position="185"/>
    </location>
</feature>
<dbReference type="Gene3D" id="1.10.1370.20">
    <property type="entry name" value="Oligoendopeptidase f, C-terminal domain"/>
    <property type="match status" value="1"/>
</dbReference>
<dbReference type="GO" id="GO:0004222">
    <property type="term" value="F:metalloendopeptidase activity"/>
    <property type="evidence" value="ECO:0007669"/>
    <property type="project" value="UniProtKB-UniRule"/>
</dbReference>
<dbReference type="HOGENOM" id="CLU_021290_2_0_9"/>
<dbReference type="CDD" id="cd09608">
    <property type="entry name" value="M3B_PepF"/>
    <property type="match status" value="1"/>
</dbReference>
<evidence type="ECO:0000256" key="1">
    <source>
        <dbReference type="ARBA" id="ARBA00022670"/>
    </source>
</evidence>
<dbReference type="EMBL" id="JXBZ01000002">
    <property type="protein sequence ID" value="KJY51108.1"/>
    <property type="molecule type" value="Genomic_DNA"/>
</dbReference>
<dbReference type="PANTHER" id="PTHR11804">
    <property type="entry name" value="PROTEASE M3 THIMET OLIGOPEPTIDASE-RELATED"/>
    <property type="match status" value="1"/>
</dbReference>
<evidence type="ECO:0000256" key="6">
    <source>
        <dbReference type="RuleBase" id="RU368091"/>
    </source>
</evidence>
<comment type="caution">
    <text evidence="9">The sequence shown here is derived from an EMBL/GenBank/DDBJ whole genome shotgun (WGS) entry which is preliminary data.</text>
</comment>
<dbReference type="STRING" id="1218508.JG29_01510"/>
<evidence type="ECO:0000256" key="2">
    <source>
        <dbReference type="ARBA" id="ARBA00022723"/>
    </source>
</evidence>
<dbReference type="GO" id="GO:0006508">
    <property type="term" value="P:proteolysis"/>
    <property type="evidence" value="ECO:0007669"/>
    <property type="project" value="UniProtKB-KW"/>
</dbReference>
<keyword evidence="3 6" id="KW-0378">Hydrolase</keyword>
<evidence type="ECO:0000256" key="3">
    <source>
        <dbReference type="ARBA" id="ARBA00022801"/>
    </source>
</evidence>
<keyword evidence="1 6" id="KW-0645">Protease</keyword>
<dbReference type="AlphaFoldDB" id="A0A0F4KYL7"/>
<dbReference type="Pfam" id="PF01432">
    <property type="entry name" value="Peptidase_M3"/>
    <property type="match status" value="1"/>
</dbReference>
<dbReference type="PANTHER" id="PTHR11804:SF84">
    <property type="entry name" value="SACCHAROLYSIN"/>
    <property type="match status" value="1"/>
</dbReference>
<dbReference type="Gene3D" id="1.20.140.70">
    <property type="entry name" value="Oligopeptidase f, N-terminal domain"/>
    <property type="match status" value="1"/>
</dbReference>
<keyword evidence="4 6" id="KW-0862">Zinc</keyword>
<dbReference type="PATRIC" id="fig|1218508.4.peg.156"/>
<dbReference type="Proteomes" id="UP000033695">
    <property type="component" value="Unassembled WGS sequence"/>
</dbReference>
<gene>
    <name evidence="9" type="primary">pepF</name>
    <name evidence="9" type="ORF">JG29_01510</name>
</gene>
<dbReference type="Pfam" id="PF08439">
    <property type="entry name" value="Peptidase_M3_N"/>
    <property type="match status" value="1"/>
</dbReference>
<sequence length="601" mass="68631">MKTVKQLPLRSEIPSDLTWDLTLVFPSDADFEAAFKQAELANQKIKQIAGTLGQSASSLKTGIDQVLALYRQVDKLSAYASMKNDQDTTNSHYQAYQAQVETLIAAVNAATAFLEPEILAIAPQYLKQLEQDPLLQDYQHFLDMITINRRHILDQERESLLAAAGDVLDNSSNIFNILDNSDLKFPNVTDENGQEYQLSAGIYDTLLESPDVTVRYQAFTNFYQVYGQFKNTFAATLAGEVKKNNYLAQVHHYDSAKDQALAENYIAPQVYDTLITEVNQHLDLLHQYVALRRRVLNLPQLHMYDLYVPLVAKPDCDYTFNTAKEIVQNALAVFGTDYLSHVEEIFTGRYIDVMENQGKVSGAYSGGCYDSAPYELLNWQNNLDNVYTLAHETGHSVHSWYTRHYQPYMYGDYPIFLAEIASTTNENILTEYLLQTQTDPKVRAYVLNYYLDSFKGTVYRQTQFAQFEHYIHQSAAQGQALTADFMSDYYGKLNAHYYGPAVINDPQIAWEWTRIPHFYMDYYVYQYATGFAAASYLAKQIVTQQPQAITKYLNYLKAGNSNYPLNIMQEAGIDMTKGEYLKTAFATFAQRLNELKTLLKQ</sequence>
<reference evidence="9 10" key="1">
    <citation type="submission" date="2014-12" db="EMBL/GenBank/DDBJ databases">
        <title>Comparative genomics of the lactic acid bacteria isolated from the honey bee gut.</title>
        <authorList>
            <person name="Ellegaard K.M."/>
            <person name="Tamarit D."/>
            <person name="Javelind E."/>
            <person name="Olofsson T."/>
            <person name="Andersson S.G."/>
            <person name="Vasquez A."/>
        </authorList>
    </citation>
    <scope>NUCLEOTIDE SEQUENCE [LARGE SCALE GENOMIC DNA]</scope>
    <source>
        <strain evidence="9 10">Hon2</strain>
    </source>
</reference>
<dbReference type="InterPro" id="IPR004438">
    <property type="entry name" value="Peptidase_M3B"/>
</dbReference>
<dbReference type="RefSeq" id="WP_045922065.1">
    <property type="nucleotide sequence ID" value="NZ_JBHTHW010000004.1"/>
</dbReference>
<feature type="domain" description="Peptidase M3A/M3B catalytic" evidence="7">
    <location>
        <begin position="206"/>
        <end position="586"/>
    </location>
</feature>
<dbReference type="InterPro" id="IPR001567">
    <property type="entry name" value="Pept_M3A_M3B_dom"/>
</dbReference>
<dbReference type="SUPFAM" id="SSF55486">
    <property type="entry name" value="Metalloproteases ('zincins'), catalytic domain"/>
    <property type="match status" value="1"/>
</dbReference>
<keyword evidence="2 6" id="KW-0479">Metal-binding</keyword>
<comment type="similarity">
    <text evidence="6">Belongs to the peptidase M3B family.</text>
</comment>
<proteinExistence type="inferred from homology"/>
<keyword evidence="10" id="KW-1185">Reference proteome</keyword>
<dbReference type="MEROPS" id="M03.007"/>
<protein>
    <recommendedName>
        <fullName evidence="6">Oligopeptidase F</fullName>
        <ecNumber evidence="6">3.4.24.-</ecNumber>
    </recommendedName>
</protein>
<organism evidence="9 10">
    <name type="scientific">Bombilactobacillus mellis</name>
    <dbReference type="NCBI Taxonomy" id="1218508"/>
    <lineage>
        <taxon>Bacteria</taxon>
        <taxon>Bacillati</taxon>
        <taxon>Bacillota</taxon>
        <taxon>Bacilli</taxon>
        <taxon>Lactobacillales</taxon>
        <taxon>Lactobacillaceae</taxon>
        <taxon>Bombilactobacillus</taxon>
    </lineage>
</organism>
<evidence type="ECO:0000313" key="9">
    <source>
        <dbReference type="EMBL" id="KJY51108.1"/>
    </source>
</evidence>
<dbReference type="InterPro" id="IPR042088">
    <property type="entry name" value="OligoPept_F_C"/>
</dbReference>